<name>A0ACA9MM08_9GLOM</name>
<feature type="non-terminal residue" evidence="1">
    <location>
        <position position="1"/>
    </location>
</feature>
<accession>A0ACA9MM08</accession>
<keyword evidence="2" id="KW-1185">Reference proteome</keyword>
<protein>
    <submittedName>
        <fullName evidence="1">2303_t:CDS:1</fullName>
    </submittedName>
</protein>
<comment type="caution">
    <text evidence="1">The sequence shown here is derived from an EMBL/GenBank/DDBJ whole genome shotgun (WGS) entry which is preliminary data.</text>
</comment>
<evidence type="ECO:0000313" key="1">
    <source>
        <dbReference type="EMBL" id="CAG8591786.1"/>
    </source>
</evidence>
<dbReference type="Proteomes" id="UP000789860">
    <property type="component" value="Unassembled WGS sequence"/>
</dbReference>
<sequence length="47" mass="5441">FVSDGLMKLYGFVRSREFSQASLPAVIEHKNTVWKGSIYDMVEKWCS</sequence>
<proteinExistence type="predicted"/>
<dbReference type="EMBL" id="CAJVPM010012989">
    <property type="protein sequence ID" value="CAG8591786.1"/>
    <property type="molecule type" value="Genomic_DNA"/>
</dbReference>
<reference evidence="1" key="1">
    <citation type="submission" date="2021-06" db="EMBL/GenBank/DDBJ databases">
        <authorList>
            <person name="Kallberg Y."/>
            <person name="Tangrot J."/>
            <person name="Rosling A."/>
        </authorList>
    </citation>
    <scope>NUCLEOTIDE SEQUENCE</scope>
    <source>
        <strain evidence="1">AU212A</strain>
    </source>
</reference>
<gene>
    <name evidence="1" type="ORF">SCALOS_LOCUS6604</name>
</gene>
<organism evidence="1 2">
    <name type="scientific">Scutellospora calospora</name>
    <dbReference type="NCBI Taxonomy" id="85575"/>
    <lineage>
        <taxon>Eukaryota</taxon>
        <taxon>Fungi</taxon>
        <taxon>Fungi incertae sedis</taxon>
        <taxon>Mucoromycota</taxon>
        <taxon>Glomeromycotina</taxon>
        <taxon>Glomeromycetes</taxon>
        <taxon>Diversisporales</taxon>
        <taxon>Gigasporaceae</taxon>
        <taxon>Scutellospora</taxon>
    </lineage>
</organism>
<evidence type="ECO:0000313" key="2">
    <source>
        <dbReference type="Proteomes" id="UP000789860"/>
    </source>
</evidence>